<keyword evidence="1" id="KW-0472">Membrane</keyword>
<organism evidence="2 3">
    <name type="scientific">Fulvitalea axinellae</name>
    <dbReference type="NCBI Taxonomy" id="1182444"/>
    <lineage>
        <taxon>Bacteria</taxon>
        <taxon>Pseudomonadati</taxon>
        <taxon>Bacteroidota</taxon>
        <taxon>Cytophagia</taxon>
        <taxon>Cytophagales</taxon>
        <taxon>Persicobacteraceae</taxon>
        <taxon>Fulvitalea</taxon>
    </lineage>
</organism>
<sequence length="57" mass="7039">MFLLMKADPIWVRFFYTQNRRKYSLKTKLFQVIFFLNLFLNFNFVYTQPLTPTDGQH</sequence>
<accession>A0AAU9CNN5</accession>
<keyword evidence="1" id="KW-0812">Transmembrane</keyword>
<keyword evidence="1" id="KW-1133">Transmembrane helix</keyword>
<dbReference type="KEGG" id="fax:FUAX_20800"/>
<proteinExistence type="predicted"/>
<protein>
    <submittedName>
        <fullName evidence="2">Uncharacterized protein</fullName>
    </submittedName>
</protein>
<evidence type="ECO:0000313" key="2">
    <source>
        <dbReference type="EMBL" id="BDD09648.1"/>
    </source>
</evidence>
<gene>
    <name evidence="2" type="ORF">FUAX_20800</name>
</gene>
<dbReference type="EMBL" id="AP025314">
    <property type="protein sequence ID" value="BDD09648.1"/>
    <property type="molecule type" value="Genomic_DNA"/>
</dbReference>
<evidence type="ECO:0000313" key="3">
    <source>
        <dbReference type="Proteomes" id="UP001348817"/>
    </source>
</evidence>
<name>A0AAU9CNN5_9BACT</name>
<reference evidence="2 3" key="1">
    <citation type="submission" date="2021-12" db="EMBL/GenBank/DDBJ databases">
        <title>Genome sequencing of bacteria with rrn-lacking chromosome and rrn-plasmid.</title>
        <authorList>
            <person name="Anda M."/>
            <person name="Iwasaki W."/>
        </authorList>
    </citation>
    <scope>NUCLEOTIDE SEQUENCE [LARGE SCALE GENOMIC DNA]</scope>
    <source>
        <strain evidence="2 3">DSM 100852</strain>
    </source>
</reference>
<dbReference type="Proteomes" id="UP001348817">
    <property type="component" value="Chromosome"/>
</dbReference>
<keyword evidence="3" id="KW-1185">Reference proteome</keyword>
<dbReference type="AlphaFoldDB" id="A0AAU9CNN5"/>
<feature type="transmembrane region" description="Helical" evidence="1">
    <location>
        <begin position="29"/>
        <end position="46"/>
    </location>
</feature>
<evidence type="ECO:0000256" key="1">
    <source>
        <dbReference type="SAM" id="Phobius"/>
    </source>
</evidence>